<dbReference type="InterPro" id="IPR010998">
    <property type="entry name" value="Integrase_recombinase_N"/>
</dbReference>
<proteinExistence type="predicted"/>
<protein>
    <recommendedName>
        <fullName evidence="2">Core-binding (CB) domain-containing protein</fullName>
    </recommendedName>
</protein>
<organism evidence="3">
    <name type="scientific">marine sediment metagenome</name>
    <dbReference type="NCBI Taxonomy" id="412755"/>
    <lineage>
        <taxon>unclassified sequences</taxon>
        <taxon>metagenomes</taxon>
        <taxon>ecological metagenomes</taxon>
    </lineage>
</organism>
<comment type="caution">
    <text evidence="3">The sequence shown here is derived from an EMBL/GenBank/DDBJ whole genome shotgun (WGS) entry which is preliminary data.</text>
</comment>
<feature type="domain" description="Core-binding (CB)" evidence="2">
    <location>
        <begin position="1"/>
        <end position="70"/>
    </location>
</feature>
<feature type="non-terminal residue" evidence="3">
    <location>
        <position position="82"/>
    </location>
</feature>
<name>X1BFA2_9ZZZZ</name>
<evidence type="ECO:0000256" key="1">
    <source>
        <dbReference type="ARBA" id="ARBA00023125"/>
    </source>
</evidence>
<reference evidence="3" key="1">
    <citation type="journal article" date="2014" name="Front. Microbiol.">
        <title>High frequency of phylogenetically diverse reductive dehalogenase-homologous genes in deep subseafloor sedimentary metagenomes.</title>
        <authorList>
            <person name="Kawai M."/>
            <person name="Futagami T."/>
            <person name="Toyoda A."/>
            <person name="Takaki Y."/>
            <person name="Nishi S."/>
            <person name="Hori S."/>
            <person name="Arai W."/>
            <person name="Tsubouchi T."/>
            <person name="Morono Y."/>
            <person name="Uchiyama I."/>
            <person name="Ito T."/>
            <person name="Fujiyama A."/>
            <person name="Inagaki F."/>
            <person name="Takami H."/>
        </authorList>
    </citation>
    <scope>NUCLEOTIDE SEQUENCE</scope>
    <source>
        <strain evidence="3">Expedition CK06-06</strain>
    </source>
</reference>
<accession>X1BFA2</accession>
<evidence type="ECO:0000259" key="2">
    <source>
        <dbReference type="PROSITE" id="PS51900"/>
    </source>
</evidence>
<evidence type="ECO:0000313" key="3">
    <source>
        <dbReference type="EMBL" id="GAG94604.1"/>
    </source>
</evidence>
<dbReference type="EMBL" id="BART01026246">
    <property type="protein sequence ID" value="GAG94604.1"/>
    <property type="molecule type" value="Genomic_DNA"/>
</dbReference>
<gene>
    <name evidence="3" type="ORF">S01H4_46882</name>
</gene>
<dbReference type="PROSITE" id="PS51900">
    <property type="entry name" value="CB"/>
    <property type="match status" value="1"/>
</dbReference>
<dbReference type="AlphaFoldDB" id="X1BFA2"/>
<dbReference type="Gene3D" id="1.10.150.130">
    <property type="match status" value="1"/>
</dbReference>
<keyword evidence="1" id="KW-0238">DNA-binding</keyword>
<sequence length="82" mass="9874">MIEKFKQYIQLNYSNLTYYDRVREFLEEVSLENISEETINKFILNKKETKAIETANLYIKALRVFLKFLKKDIELPNYSKTG</sequence>
<dbReference type="GO" id="GO:0003677">
    <property type="term" value="F:DNA binding"/>
    <property type="evidence" value="ECO:0007669"/>
    <property type="project" value="UniProtKB-KW"/>
</dbReference>
<dbReference type="InterPro" id="IPR044068">
    <property type="entry name" value="CB"/>
</dbReference>